<reference evidence="1 2" key="1">
    <citation type="submission" date="2023-02" db="EMBL/GenBank/DDBJ databases">
        <title>LHISI_Scaffold_Assembly.</title>
        <authorList>
            <person name="Stuart O.P."/>
            <person name="Cleave R."/>
            <person name="Magrath M.J.L."/>
            <person name="Mikheyev A.S."/>
        </authorList>
    </citation>
    <scope>NUCLEOTIDE SEQUENCE [LARGE SCALE GENOMIC DNA]</scope>
    <source>
        <strain evidence="1">Daus_M_001</strain>
        <tissue evidence="1">Leg muscle</tissue>
    </source>
</reference>
<dbReference type="Proteomes" id="UP001159363">
    <property type="component" value="Chromosome 1"/>
</dbReference>
<evidence type="ECO:0000313" key="1">
    <source>
        <dbReference type="EMBL" id="KAJ8897640.1"/>
    </source>
</evidence>
<sequence>MKPLHNLTKKRAEHCQYIFEVAKHTLTGECVLVHNDPRLPIVVACDATSYANCHRQKNLLATR</sequence>
<organism evidence="1 2">
    <name type="scientific">Dryococelus australis</name>
    <dbReference type="NCBI Taxonomy" id="614101"/>
    <lineage>
        <taxon>Eukaryota</taxon>
        <taxon>Metazoa</taxon>
        <taxon>Ecdysozoa</taxon>
        <taxon>Arthropoda</taxon>
        <taxon>Hexapoda</taxon>
        <taxon>Insecta</taxon>
        <taxon>Pterygota</taxon>
        <taxon>Neoptera</taxon>
        <taxon>Polyneoptera</taxon>
        <taxon>Phasmatodea</taxon>
        <taxon>Verophasmatodea</taxon>
        <taxon>Anareolatae</taxon>
        <taxon>Phasmatidae</taxon>
        <taxon>Eurycanthinae</taxon>
        <taxon>Dryococelus</taxon>
    </lineage>
</organism>
<accession>A0ABQ9IN97</accession>
<gene>
    <name evidence="1" type="ORF">PR048_002989</name>
</gene>
<protein>
    <recommendedName>
        <fullName evidence="3">Reverse transcriptase/retrotransposon-derived protein RNase H-like domain-containing protein</fullName>
    </recommendedName>
</protein>
<comment type="caution">
    <text evidence="1">The sequence shown here is derived from an EMBL/GenBank/DDBJ whole genome shotgun (WGS) entry which is preliminary data.</text>
</comment>
<evidence type="ECO:0008006" key="3">
    <source>
        <dbReference type="Google" id="ProtNLM"/>
    </source>
</evidence>
<evidence type="ECO:0000313" key="2">
    <source>
        <dbReference type="Proteomes" id="UP001159363"/>
    </source>
</evidence>
<keyword evidence="2" id="KW-1185">Reference proteome</keyword>
<dbReference type="InterPro" id="IPR043502">
    <property type="entry name" value="DNA/RNA_pol_sf"/>
</dbReference>
<name>A0ABQ9IN97_9NEOP</name>
<proteinExistence type="predicted"/>
<dbReference type="EMBL" id="JARBHB010000001">
    <property type="protein sequence ID" value="KAJ8897640.1"/>
    <property type="molecule type" value="Genomic_DNA"/>
</dbReference>
<dbReference type="SUPFAM" id="SSF56672">
    <property type="entry name" value="DNA/RNA polymerases"/>
    <property type="match status" value="1"/>
</dbReference>